<protein>
    <submittedName>
        <fullName evidence="2">PadR family transcriptional regulator</fullName>
    </submittedName>
</protein>
<dbReference type="PANTHER" id="PTHR33169:SF13">
    <property type="entry name" value="PADR-FAMILY TRANSCRIPTIONAL REGULATOR"/>
    <property type="match status" value="1"/>
</dbReference>
<keyword evidence="3" id="KW-1185">Reference proteome</keyword>
<feature type="domain" description="Transcription regulator PadR N-terminal" evidence="1">
    <location>
        <begin position="25"/>
        <end position="87"/>
    </location>
</feature>
<organism evidence="2 3">
    <name type="scientific">Clostridium mobile</name>
    <dbReference type="NCBI Taxonomy" id="2841512"/>
    <lineage>
        <taxon>Bacteria</taxon>
        <taxon>Bacillati</taxon>
        <taxon>Bacillota</taxon>
        <taxon>Clostridia</taxon>
        <taxon>Eubacteriales</taxon>
        <taxon>Clostridiaceae</taxon>
        <taxon>Clostridium</taxon>
    </lineage>
</organism>
<dbReference type="PANTHER" id="PTHR33169">
    <property type="entry name" value="PADR-FAMILY TRANSCRIPTIONAL REGULATOR"/>
    <property type="match status" value="1"/>
</dbReference>
<dbReference type="Proteomes" id="UP000726170">
    <property type="component" value="Unassembled WGS sequence"/>
</dbReference>
<sequence length="113" mass="13229">MSVEKVLKAFIPMTETAYYILLSLTEPRHGYGIIQHVEKITNGRIRLGSGTVYGTLSKMQKSEVISVYSDEERRTIYEITDIGKILIKEEINRIKELYNNALTYEEWFYEKDN</sequence>
<dbReference type="Pfam" id="PF03551">
    <property type="entry name" value="PadR"/>
    <property type="match status" value="1"/>
</dbReference>
<proteinExistence type="predicted"/>
<comment type="caution">
    <text evidence="2">The sequence shown here is derived from an EMBL/GenBank/DDBJ whole genome shotgun (WGS) entry which is preliminary data.</text>
</comment>
<dbReference type="InterPro" id="IPR005149">
    <property type="entry name" value="Tscrpt_reg_PadR_N"/>
</dbReference>
<name>A0ABS6EGZ4_9CLOT</name>
<reference evidence="2 3" key="1">
    <citation type="submission" date="2021-06" db="EMBL/GenBank/DDBJ databases">
        <authorList>
            <person name="Sun Q."/>
            <person name="Li D."/>
        </authorList>
    </citation>
    <scope>NUCLEOTIDE SEQUENCE [LARGE SCALE GENOMIC DNA]</scope>
    <source>
        <strain evidence="2 3">MSJ-11</strain>
    </source>
</reference>
<accession>A0ABS6EGZ4</accession>
<dbReference type="EMBL" id="JAHLQF010000002">
    <property type="protein sequence ID" value="MBU5483986.1"/>
    <property type="molecule type" value="Genomic_DNA"/>
</dbReference>
<evidence type="ECO:0000259" key="1">
    <source>
        <dbReference type="Pfam" id="PF03551"/>
    </source>
</evidence>
<evidence type="ECO:0000313" key="2">
    <source>
        <dbReference type="EMBL" id="MBU5483986.1"/>
    </source>
</evidence>
<gene>
    <name evidence="2" type="ORF">KQI86_06560</name>
</gene>
<dbReference type="InterPro" id="IPR052509">
    <property type="entry name" value="Metal_resp_DNA-bind_regulator"/>
</dbReference>
<evidence type="ECO:0000313" key="3">
    <source>
        <dbReference type="Proteomes" id="UP000726170"/>
    </source>
</evidence>
<dbReference type="RefSeq" id="WP_216438484.1">
    <property type="nucleotide sequence ID" value="NZ_JAHLQF010000002.1"/>
</dbReference>